<dbReference type="SMART" id="SM00091">
    <property type="entry name" value="PAS"/>
    <property type="match status" value="2"/>
</dbReference>
<evidence type="ECO:0000256" key="4">
    <source>
        <dbReference type="ARBA" id="ARBA00022679"/>
    </source>
</evidence>
<evidence type="ECO:0000259" key="11">
    <source>
        <dbReference type="PROSITE" id="PS50113"/>
    </source>
</evidence>
<feature type="domain" description="PAC" evidence="11">
    <location>
        <begin position="500"/>
        <end position="552"/>
    </location>
</feature>
<dbReference type="PRINTS" id="PR00344">
    <property type="entry name" value="BCTRLSENSOR"/>
</dbReference>
<evidence type="ECO:0000256" key="7">
    <source>
        <dbReference type="SAM" id="Phobius"/>
    </source>
</evidence>
<dbReference type="Pfam" id="PF02518">
    <property type="entry name" value="HATPase_c"/>
    <property type="match status" value="1"/>
</dbReference>
<feature type="domain" description="PAS" evidence="10">
    <location>
        <begin position="427"/>
        <end position="501"/>
    </location>
</feature>
<feature type="coiled-coil region" evidence="6">
    <location>
        <begin position="601"/>
        <end position="628"/>
    </location>
</feature>
<dbReference type="PROSITE" id="PS50112">
    <property type="entry name" value="PAS"/>
    <property type="match status" value="2"/>
</dbReference>
<gene>
    <name evidence="12" type="ORF">SAMN02745704_02509</name>
</gene>
<dbReference type="Proteomes" id="UP000190027">
    <property type="component" value="Unassembled WGS sequence"/>
</dbReference>
<dbReference type="PANTHER" id="PTHR43304">
    <property type="entry name" value="PHYTOCHROME-LIKE PROTEIN CPH1"/>
    <property type="match status" value="1"/>
</dbReference>
<keyword evidence="8" id="KW-0732">Signal</keyword>
<keyword evidence="4" id="KW-0808">Transferase</keyword>
<feature type="signal peptide" evidence="8">
    <location>
        <begin position="1"/>
        <end position="25"/>
    </location>
</feature>
<dbReference type="CDD" id="cd00082">
    <property type="entry name" value="HisKA"/>
    <property type="match status" value="1"/>
</dbReference>
<dbReference type="InterPro" id="IPR005467">
    <property type="entry name" value="His_kinase_dom"/>
</dbReference>
<dbReference type="Gene3D" id="1.10.287.130">
    <property type="match status" value="1"/>
</dbReference>
<reference evidence="12 13" key="1">
    <citation type="submission" date="2017-02" db="EMBL/GenBank/DDBJ databases">
        <authorList>
            <person name="Peterson S.W."/>
        </authorList>
    </citation>
    <scope>NUCLEOTIDE SEQUENCE [LARGE SCALE GENOMIC DNA]</scope>
    <source>
        <strain evidence="12 13">DSM 16080</strain>
    </source>
</reference>
<dbReference type="PANTHER" id="PTHR43304:SF1">
    <property type="entry name" value="PAC DOMAIN-CONTAINING PROTEIN"/>
    <property type="match status" value="1"/>
</dbReference>
<dbReference type="EC" id="2.7.13.3" evidence="2"/>
<evidence type="ECO:0000313" key="12">
    <source>
        <dbReference type="EMBL" id="SKA93817.1"/>
    </source>
</evidence>
<protein>
    <recommendedName>
        <fullName evidence="2">histidine kinase</fullName>
        <ecNumber evidence="2">2.7.13.3</ecNumber>
    </recommendedName>
</protein>
<dbReference type="InterPro" id="IPR000700">
    <property type="entry name" value="PAS-assoc_C"/>
</dbReference>
<evidence type="ECO:0000259" key="10">
    <source>
        <dbReference type="PROSITE" id="PS50112"/>
    </source>
</evidence>
<dbReference type="SUPFAM" id="SSF53850">
    <property type="entry name" value="Periplasmic binding protein-like II"/>
    <property type="match status" value="1"/>
</dbReference>
<feature type="domain" description="Histidine kinase" evidence="9">
    <location>
        <begin position="570"/>
        <end position="786"/>
    </location>
</feature>
<dbReference type="Pfam" id="PF13426">
    <property type="entry name" value="PAS_9"/>
    <property type="match status" value="1"/>
</dbReference>
<dbReference type="InterPro" id="IPR001610">
    <property type="entry name" value="PAC"/>
</dbReference>
<dbReference type="SUPFAM" id="SSF55874">
    <property type="entry name" value="ATPase domain of HSP90 chaperone/DNA topoisomerase II/histidine kinase"/>
    <property type="match status" value="1"/>
</dbReference>
<dbReference type="SMART" id="SM00062">
    <property type="entry name" value="PBPb"/>
    <property type="match status" value="1"/>
</dbReference>
<feature type="domain" description="PAC" evidence="11">
    <location>
        <begin position="374"/>
        <end position="426"/>
    </location>
</feature>
<dbReference type="InterPro" id="IPR036890">
    <property type="entry name" value="HATPase_C_sf"/>
</dbReference>
<dbReference type="InterPro" id="IPR003594">
    <property type="entry name" value="HATPase_dom"/>
</dbReference>
<dbReference type="RefSeq" id="WP_159447231.1">
    <property type="nucleotide sequence ID" value="NZ_FUYC01000018.1"/>
</dbReference>
<organism evidence="12 13">
    <name type="scientific">Paucidesulfovibrio gracilis DSM 16080</name>
    <dbReference type="NCBI Taxonomy" id="1121449"/>
    <lineage>
        <taxon>Bacteria</taxon>
        <taxon>Pseudomonadati</taxon>
        <taxon>Thermodesulfobacteriota</taxon>
        <taxon>Desulfovibrionia</taxon>
        <taxon>Desulfovibrionales</taxon>
        <taxon>Desulfovibrionaceae</taxon>
        <taxon>Paucidesulfovibrio</taxon>
    </lineage>
</organism>
<keyword evidence="13" id="KW-1185">Reference proteome</keyword>
<dbReference type="PROSITE" id="PS50113">
    <property type="entry name" value="PAC"/>
    <property type="match status" value="2"/>
</dbReference>
<dbReference type="InterPro" id="IPR052162">
    <property type="entry name" value="Sensor_kinase/Photoreceptor"/>
</dbReference>
<dbReference type="PROSITE" id="PS50109">
    <property type="entry name" value="HIS_KIN"/>
    <property type="match status" value="1"/>
</dbReference>
<dbReference type="GO" id="GO:0000155">
    <property type="term" value="F:phosphorelay sensor kinase activity"/>
    <property type="evidence" value="ECO:0007669"/>
    <property type="project" value="InterPro"/>
</dbReference>
<evidence type="ECO:0000256" key="2">
    <source>
        <dbReference type="ARBA" id="ARBA00012438"/>
    </source>
</evidence>
<comment type="catalytic activity">
    <reaction evidence="1">
        <text>ATP + protein L-histidine = ADP + protein N-phospho-L-histidine.</text>
        <dbReference type="EC" id="2.7.13.3"/>
    </reaction>
</comment>
<keyword evidence="5" id="KW-0418">Kinase</keyword>
<dbReference type="Gene3D" id="3.30.565.10">
    <property type="entry name" value="Histidine kinase-like ATPase, C-terminal domain"/>
    <property type="match status" value="1"/>
</dbReference>
<dbReference type="InterPro" id="IPR036097">
    <property type="entry name" value="HisK_dim/P_sf"/>
</dbReference>
<dbReference type="Gene3D" id="3.30.450.20">
    <property type="entry name" value="PAS domain"/>
    <property type="match status" value="2"/>
</dbReference>
<dbReference type="CDD" id="cd00130">
    <property type="entry name" value="PAS"/>
    <property type="match status" value="2"/>
</dbReference>
<evidence type="ECO:0000256" key="1">
    <source>
        <dbReference type="ARBA" id="ARBA00000085"/>
    </source>
</evidence>
<evidence type="ECO:0000256" key="8">
    <source>
        <dbReference type="SAM" id="SignalP"/>
    </source>
</evidence>
<dbReference type="Gene3D" id="3.40.190.10">
    <property type="entry name" value="Periplasmic binding protein-like II"/>
    <property type="match status" value="2"/>
</dbReference>
<sequence length="793" mass="90091">MTYIRSVMSMLLLLGGLCFLPSAMAGGQGEAGPLIIVGDENYPPFEYVGDNGTPRGIFVDYWKEWSKQTGIPIEYRLEPWLEALRMVKAGEADVLSGLFRTSAREQFFDYGQPYYSIRGAVFFHESVLGVRSLADLRGFRVGVVQGDYASTFLREKAPYLRLALFSNHEAMVRAAISKDIRVMVGDQPVITFFLSRHASGDAFRYSPDPLYSEGCHPAVRKGDGATLSLLQQHADAVPRARLESIVQRWIGQNALKRLPWEWIATLAAVLLLAMLFLGLRNRELLQRVGFAKESLTRSEERYQLAVLGANDGIWDWDRETDQVYFSPRWKEIIGYGDHELANDLDEWKSRIHPEDYDRVMEANQALFDRNTDSFAVEYRMLHRDGSWRWILGRGTCLRDASGTIRRMAGVHSDVTHRREMEEDLRRSEETLREILENMMDGYYRADLSGRLVMSNRRMYELLGYEKFSEVEGKDVASTFYYRPEDRRALLEQLMQQGVLQSFSSLLRHKNGQAVPVETSSRLVLDGKGQPIAVEGVVRDVSERRRHERELQRLVERLEAKNDELERFTYTVSHDLKSPIITIKGFLGLLERDLELGDPDRVAADLARINNATDRMEKLLRELLELSRVGRMDNPLVRVSLGEVAEEAKELSQGQLEEGQGTVEGLDSLPEILCDRPRMVQVFLNLFSNAAKFRRVDAPLRIVVSSEVRPQQDELLVRVQDNGRGIKAEYLETVFGLFHQLDSQEQGTGLGLALVRRIVENHGGKIWAESAGEGTGAAFVFVLPMNGASQAEEE</sequence>
<evidence type="ECO:0000256" key="6">
    <source>
        <dbReference type="SAM" id="Coils"/>
    </source>
</evidence>
<dbReference type="Pfam" id="PF00497">
    <property type="entry name" value="SBP_bac_3"/>
    <property type="match status" value="1"/>
</dbReference>
<dbReference type="Pfam" id="PF00512">
    <property type="entry name" value="HisKA"/>
    <property type="match status" value="1"/>
</dbReference>
<keyword evidence="7" id="KW-0472">Membrane</keyword>
<dbReference type="NCBIfam" id="TIGR00229">
    <property type="entry name" value="sensory_box"/>
    <property type="match status" value="2"/>
</dbReference>
<keyword evidence="3" id="KW-0597">Phosphoprotein</keyword>
<evidence type="ECO:0000259" key="9">
    <source>
        <dbReference type="PROSITE" id="PS50109"/>
    </source>
</evidence>
<dbReference type="InterPro" id="IPR001638">
    <property type="entry name" value="Solute-binding_3/MltF_N"/>
</dbReference>
<name>A0A1T4XWA6_9BACT</name>
<dbReference type="SMART" id="SM00086">
    <property type="entry name" value="PAC"/>
    <property type="match status" value="2"/>
</dbReference>
<dbReference type="AlphaFoldDB" id="A0A1T4XWA6"/>
<dbReference type="OrthoDB" id="5436879at2"/>
<keyword evidence="6" id="KW-0175">Coiled coil</keyword>
<dbReference type="InterPro" id="IPR000014">
    <property type="entry name" value="PAS"/>
</dbReference>
<keyword evidence="7" id="KW-1133">Transmembrane helix</keyword>
<dbReference type="STRING" id="1121449.SAMN02745704_02509"/>
<dbReference type="SUPFAM" id="SSF47384">
    <property type="entry name" value="Homodimeric domain of signal transducing histidine kinase"/>
    <property type="match status" value="1"/>
</dbReference>
<accession>A0A1T4XWA6</accession>
<dbReference type="SMART" id="SM00387">
    <property type="entry name" value="HATPase_c"/>
    <property type="match status" value="1"/>
</dbReference>
<dbReference type="Pfam" id="PF08447">
    <property type="entry name" value="PAS_3"/>
    <property type="match status" value="1"/>
</dbReference>
<keyword evidence="7" id="KW-0812">Transmembrane</keyword>
<dbReference type="InterPro" id="IPR004358">
    <property type="entry name" value="Sig_transdc_His_kin-like_C"/>
</dbReference>
<evidence type="ECO:0000313" key="13">
    <source>
        <dbReference type="Proteomes" id="UP000190027"/>
    </source>
</evidence>
<feature type="chain" id="PRO_5012910917" description="histidine kinase" evidence="8">
    <location>
        <begin position="26"/>
        <end position="793"/>
    </location>
</feature>
<dbReference type="InterPro" id="IPR003661">
    <property type="entry name" value="HisK_dim/P_dom"/>
</dbReference>
<dbReference type="InterPro" id="IPR013655">
    <property type="entry name" value="PAS_fold_3"/>
</dbReference>
<feature type="transmembrane region" description="Helical" evidence="7">
    <location>
        <begin position="260"/>
        <end position="279"/>
    </location>
</feature>
<dbReference type="EMBL" id="FUYC01000018">
    <property type="protein sequence ID" value="SKA93817.1"/>
    <property type="molecule type" value="Genomic_DNA"/>
</dbReference>
<feature type="domain" description="PAS" evidence="10">
    <location>
        <begin position="298"/>
        <end position="370"/>
    </location>
</feature>
<evidence type="ECO:0000256" key="3">
    <source>
        <dbReference type="ARBA" id="ARBA00022553"/>
    </source>
</evidence>
<dbReference type="SUPFAM" id="SSF55785">
    <property type="entry name" value="PYP-like sensor domain (PAS domain)"/>
    <property type="match status" value="2"/>
</dbReference>
<proteinExistence type="predicted"/>
<dbReference type="SMART" id="SM00388">
    <property type="entry name" value="HisKA"/>
    <property type="match status" value="1"/>
</dbReference>
<evidence type="ECO:0000256" key="5">
    <source>
        <dbReference type="ARBA" id="ARBA00022777"/>
    </source>
</evidence>
<dbReference type="InterPro" id="IPR035965">
    <property type="entry name" value="PAS-like_dom_sf"/>
</dbReference>
<feature type="coiled-coil region" evidence="6">
    <location>
        <begin position="540"/>
        <end position="570"/>
    </location>
</feature>
<dbReference type="CDD" id="cd13706">
    <property type="entry name" value="PBP2_HisK_like_1"/>
    <property type="match status" value="1"/>
</dbReference>